<sequence length="1035" mass="111142">MACFGCLFPKKPSRFEKGKSTSGTGKSNPGTSETNSGTSKSNRGTSETNPGTSKSNLGASKSNLGTSQSNLGTSQSNLRTSISNLSRSSKRSVSSRNAKDSRRESPRVADSTAIELRKKIMSFREFLDLPPCTISSSIIELVKETVKELHKLHPNVVKCNSITDSEGAMNKAINELCVSIKSLGKHWMHSDEWMVKSKKDDVANDDLEKHVLALLDDIIKVARERMCNKMNMENSKDMKENVDSPSCSYEKSSPNSVTTELQNNKSAKAWSKVTPSSLVSLSLEFKMDPQVAEDVEGKNKDGNVRVQVEILVPPSSLKAIVGAANVQLIPEGGSPSSSAERPSISASIVSLPPQLLDLEASQRPLRSPPTPAINELCVSIKSLGKHWMHSDEWMVKSKKDDVAKDDLEKHANEFVYDPNLWLWKLLLVLALLDDIIKVARERMFNKTSMDNGEDTKEIVDSPSCSYEKSSPTSVTTELQDNKSAKAWSKVTPSSLHSLSLEFKMDPQVAEDVEGKNKDGNVRVQVEILVPPSSLKAIVGAANVQLIPEGGSPSSSAERPSISASIVSLPPQLLDSEANNMPSTARSDTSASPTTELGTLRPPPPPPPPLPPPPPPPESESDITIPVPPPLPPPSAPAPPSSMTTDSTSLSPPPPPPPPPPLLPSMVTSKTTLLSPPPPPPPPPPPLTTSNAAAPFPISLEPPAPPQPPMVSNNVMPVAPGLPPPPPPPSIPIENGNVPPPPPPPVPMANRNVPPPPVPMANGNVPPPPPSSIASSDGVGPAPPPPVQQGKGGAPPPPPAVGSGGKLLRKSVSKLKRSSQMGCLYRQLKAKVEGSGTKSKTLQKKGSKVGASGGGGGEKKGMADALAEMTKRSSYFQQIEEDVKNYTDAIKEVKVALASFQTTDMNELIKFHKYVESHLEKLTDETQILARFEDFPCKKLKGLRMAAALYSKLDAIATTLQEWKIEPPVNQVLDRLENYFDKIKGELDTLDRTKDEEVKKFKSQNIHFDFGILIRIKELMVDVSSNCMEVALKGSG</sequence>
<feature type="compositionally biased region" description="Polar residues" evidence="2">
    <location>
        <begin position="462"/>
        <end position="474"/>
    </location>
</feature>
<dbReference type="PANTHER" id="PTHR31342">
    <property type="entry name" value="PROTEIN CHUP1, CHLOROPLASTIC"/>
    <property type="match status" value="1"/>
</dbReference>
<proteinExistence type="predicted"/>
<evidence type="ECO:0008006" key="5">
    <source>
        <dbReference type="Google" id="ProtNLM"/>
    </source>
</evidence>
<dbReference type="OrthoDB" id="2020598at2759"/>
<feature type="compositionally biased region" description="Pro residues" evidence="2">
    <location>
        <begin position="699"/>
        <end position="708"/>
    </location>
</feature>
<dbReference type="EMBL" id="PKPP01005174">
    <property type="protein sequence ID" value="PWA61136.1"/>
    <property type="molecule type" value="Genomic_DNA"/>
</dbReference>
<feature type="compositionally biased region" description="Pro residues" evidence="2">
    <location>
        <begin position="674"/>
        <end position="686"/>
    </location>
</feature>
<feature type="region of interest" description="Disordered" evidence="2">
    <location>
        <begin position="830"/>
        <end position="860"/>
    </location>
</feature>
<feature type="compositionally biased region" description="Polar residues" evidence="2">
    <location>
        <begin position="576"/>
        <end position="596"/>
    </location>
</feature>
<feature type="compositionally biased region" description="Pro residues" evidence="2">
    <location>
        <begin position="737"/>
        <end position="770"/>
    </location>
</feature>
<evidence type="ECO:0000256" key="1">
    <source>
        <dbReference type="ARBA" id="ARBA00023054"/>
    </source>
</evidence>
<dbReference type="InterPro" id="IPR040265">
    <property type="entry name" value="CHUP1/IPGA1-like"/>
</dbReference>
<protein>
    <recommendedName>
        <fullName evidence="5">Hydroxyproline-rich glycoprotein family protein</fullName>
    </recommendedName>
</protein>
<feature type="compositionally biased region" description="Pro residues" evidence="2">
    <location>
        <begin position="625"/>
        <end position="639"/>
    </location>
</feature>
<organism evidence="3 4">
    <name type="scientific">Artemisia annua</name>
    <name type="common">Sweet wormwood</name>
    <dbReference type="NCBI Taxonomy" id="35608"/>
    <lineage>
        <taxon>Eukaryota</taxon>
        <taxon>Viridiplantae</taxon>
        <taxon>Streptophyta</taxon>
        <taxon>Embryophyta</taxon>
        <taxon>Tracheophyta</taxon>
        <taxon>Spermatophyta</taxon>
        <taxon>Magnoliopsida</taxon>
        <taxon>eudicotyledons</taxon>
        <taxon>Gunneridae</taxon>
        <taxon>Pentapetalae</taxon>
        <taxon>asterids</taxon>
        <taxon>campanulids</taxon>
        <taxon>Asterales</taxon>
        <taxon>Asteraceae</taxon>
        <taxon>Asteroideae</taxon>
        <taxon>Anthemideae</taxon>
        <taxon>Artemisiinae</taxon>
        <taxon>Artemisia</taxon>
    </lineage>
</organism>
<feature type="region of interest" description="Disordered" evidence="2">
    <location>
        <begin position="1"/>
        <end position="110"/>
    </location>
</feature>
<feature type="compositionally biased region" description="Polar residues" evidence="2">
    <location>
        <begin position="20"/>
        <end position="75"/>
    </location>
</feature>
<evidence type="ECO:0000313" key="3">
    <source>
        <dbReference type="EMBL" id="PWA61136.1"/>
    </source>
</evidence>
<feature type="region of interest" description="Disordered" evidence="2">
    <location>
        <begin position="573"/>
        <end position="805"/>
    </location>
</feature>
<gene>
    <name evidence="3" type="ORF">CTI12_AA377140</name>
</gene>
<feature type="compositionally biased region" description="Low complexity" evidence="2">
    <location>
        <begin position="640"/>
        <end position="649"/>
    </location>
</feature>
<feature type="compositionally biased region" description="Pro residues" evidence="2">
    <location>
        <begin position="600"/>
        <end position="617"/>
    </location>
</feature>
<name>A0A2U1MIT9_ARTAN</name>
<reference evidence="3 4" key="1">
    <citation type="journal article" date="2018" name="Mol. Plant">
        <title>The genome of Artemisia annua provides insight into the evolution of Asteraceae family and artemisinin biosynthesis.</title>
        <authorList>
            <person name="Shen Q."/>
            <person name="Zhang L."/>
            <person name="Liao Z."/>
            <person name="Wang S."/>
            <person name="Yan T."/>
            <person name="Shi P."/>
            <person name="Liu M."/>
            <person name="Fu X."/>
            <person name="Pan Q."/>
            <person name="Wang Y."/>
            <person name="Lv Z."/>
            <person name="Lu X."/>
            <person name="Zhang F."/>
            <person name="Jiang W."/>
            <person name="Ma Y."/>
            <person name="Chen M."/>
            <person name="Hao X."/>
            <person name="Li L."/>
            <person name="Tang Y."/>
            <person name="Lv G."/>
            <person name="Zhou Y."/>
            <person name="Sun X."/>
            <person name="Brodelius P.E."/>
            <person name="Rose J.K.C."/>
            <person name="Tang K."/>
        </authorList>
    </citation>
    <scope>NUCLEOTIDE SEQUENCE [LARGE SCALE GENOMIC DNA]</scope>
    <source>
        <strain evidence="4">cv. Huhao1</strain>
        <tissue evidence="3">Leaf</tissue>
    </source>
</reference>
<comment type="caution">
    <text evidence="3">The sequence shown here is derived from an EMBL/GenBank/DDBJ whole genome shotgun (WGS) entry which is preliminary data.</text>
</comment>
<keyword evidence="4" id="KW-1185">Reference proteome</keyword>
<dbReference type="STRING" id="35608.A0A2U1MIT9"/>
<dbReference type="PANTHER" id="PTHR31342:SF58">
    <property type="entry name" value="HYDROXYPROLINE-RICH GLYCOPROTEIN FAMILY PROTEIN"/>
    <property type="match status" value="1"/>
</dbReference>
<feature type="region of interest" description="Disordered" evidence="2">
    <location>
        <begin position="235"/>
        <end position="262"/>
    </location>
</feature>
<feature type="compositionally biased region" description="Low complexity" evidence="2">
    <location>
        <begin position="76"/>
        <end position="96"/>
    </location>
</feature>
<feature type="compositionally biased region" description="Pro residues" evidence="2">
    <location>
        <begin position="650"/>
        <end position="662"/>
    </location>
</feature>
<feature type="region of interest" description="Disordered" evidence="2">
    <location>
        <begin position="449"/>
        <end position="474"/>
    </location>
</feature>
<evidence type="ECO:0000313" key="4">
    <source>
        <dbReference type="Proteomes" id="UP000245207"/>
    </source>
</evidence>
<accession>A0A2U1MIT9</accession>
<evidence type="ECO:0000256" key="2">
    <source>
        <dbReference type="SAM" id="MobiDB-lite"/>
    </source>
</evidence>
<feature type="compositionally biased region" description="Basic and acidic residues" evidence="2">
    <location>
        <begin position="97"/>
        <end position="107"/>
    </location>
</feature>
<dbReference type="Proteomes" id="UP000245207">
    <property type="component" value="Unassembled WGS sequence"/>
</dbReference>
<feature type="compositionally biased region" description="Pro residues" evidence="2">
    <location>
        <begin position="719"/>
        <end position="730"/>
    </location>
</feature>
<keyword evidence="1" id="KW-0175">Coiled coil</keyword>
<feature type="compositionally biased region" description="Polar residues" evidence="2">
    <location>
        <begin position="243"/>
        <end position="262"/>
    </location>
</feature>
<dbReference type="AlphaFoldDB" id="A0A2U1MIT9"/>